<gene>
    <name evidence="2" type="ORF">QC761_0049540</name>
</gene>
<feature type="compositionally biased region" description="Polar residues" evidence="1">
    <location>
        <begin position="12"/>
        <end position="21"/>
    </location>
</feature>
<feature type="compositionally biased region" description="Acidic residues" evidence="1">
    <location>
        <begin position="1"/>
        <end position="11"/>
    </location>
</feature>
<protein>
    <submittedName>
        <fullName evidence="2">Uncharacterized protein</fullName>
    </submittedName>
</protein>
<dbReference type="EMBL" id="JAFFGZ010000005">
    <property type="protein sequence ID" value="KAK4644136.1"/>
    <property type="molecule type" value="Genomic_DNA"/>
</dbReference>
<organism evidence="2 3">
    <name type="scientific">Podospora bellae-mahoneyi</name>
    <dbReference type="NCBI Taxonomy" id="2093777"/>
    <lineage>
        <taxon>Eukaryota</taxon>
        <taxon>Fungi</taxon>
        <taxon>Dikarya</taxon>
        <taxon>Ascomycota</taxon>
        <taxon>Pezizomycotina</taxon>
        <taxon>Sordariomycetes</taxon>
        <taxon>Sordariomycetidae</taxon>
        <taxon>Sordariales</taxon>
        <taxon>Podosporaceae</taxon>
        <taxon>Podospora</taxon>
    </lineage>
</organism>
<evidence type="ECO:0000256" key="1">
    <source>
        <dbReference type="SAM" id="MobiDB-lite"/>
    </source>
</evidence>
<reference evidence="2 3" key="1">
    <citation type="journal article" date="2023" name="bioRxiv">
        <title>High-quality genome assemblies of four members of thePodospora anserinaspecies complex.</title>
        <authorList>
            <person name="Ament-Velasquez S.L."/>
            <person name="Vogan A.A."/>
            <person name="Wallerman O."/>
            <person name="Hartmann F."/>
            <person name="Gautier V."/>
            <person name="Silar P."/>
            <person name="Giraud T."/>
            <person name="Johannesson H."/>
        </authorList>
    </citation>
    <scope>NUCLEOTIDE SEQUENCE [LARGE SCALE GENOMIC DNA]</scope>
    <source>
        <strain evidence="2 3">CBS 112042</strain>
    </source>
</reference>
<evidence type="ECO:0000313" key="3">
    <source>
        <dbReference type="Proteomes" id="UP001322138"/>
    </source>
</evidence>
<dbReference type="Proteomes" id="UP001322138">
    <property type="component" value="Unassembled WGS sequence"/>
</dbReference>
<accession>A0ABR0FK93</accession>
<name>A0ABR0FK93_9PEZI</name>
<keyword evidence="3" id="KW-1185">Reference proteome</keyword>
<feature type="region of interest" description="Disordered" evidence="1">
    <location>
        <begin position="1"/>
        <end position="34"/>
    </location>
</feature>
<comment type="caution">
    <text evidence="2">The sequence shown here is derived from an EMBL/GenBank/DDBJ whole genome shotgun (WGS) entry which is preliminary data.</text>
</comment>
<dbReference type="GeneID" id="87891634"/>
<dbReference type="RefSeq" id="XP_062733112.1">
    <property type="nucleotide sequence ID" value="XM_062872460.1"/>
</dbReference>
<sequence>MPEDQVGEDEQLMSNLFQSQHPDYASPTAAPEVHKTSDIQATVISRWQSEITFEISATTTVGAGVPPTPLQFQAD</sequence>
<proteinExistence type="predicted"/>
<evidence type="ECO:0000313" key="2">
    <source>
        <dbReference type="EMBL" id="KAK4644136.1"/>
    </source>
</evidence>